<dbReference type="Proteomes" id="UP001190700">
    <property type="component" value="Unassembled WGS sequence"/>
</dbReference>
<organism evidence="5 6">
    <name type="scientific">Cymbomonas tetramitiformis</name>
    <dbReference type="NCBI Taxonomy" id="36881"/>
    <lineage>
        <taxon>Eukaryota</taxon>
        <taxon>Viridiplantae</taxon>
        <taxon>Chlorophyta</taxon>
        <taxon>Pyramimonadophyceae</taxon>
        <taxon>Pyramimonadales</taxon>
        <taxon>Pyramimonadaceae</taxon>
        <taxon>Cymbomonas</taxon>
    </lineage>
</organism>
<evidence type="ECO:0000259" key="4">
    <source>
        <dbReference type="PROSITE" id="PS50222"/>
    </source>
</evidence>
<dbReference type="PROSITE" id="PS00018">
    <property type="entry name" value="EF_HAND_1"/>
    <property type="match status" value="1"/>
</dbReference>
<dbReference type="EMBL" id="LGRX02010372">
    <property type="protein sequence ID" value="KAK3270478.1"/>
    <property type="molecule type" value="Genomic_DNA"/>
</dbReference>
<feature type="region of interest" description="Disordered" evidence="3">
    <location>
        <begin position="456"/>
        <end position="491"/>
    </location>
</feature>
<dbReference type="InterPro" id="IPR002048">
    <property type="entry name" value="EF_hand_dom"/>
</dbReference>
<evidence type="ECO:0000313" key="6">
    <source>
        <dbReference type="Proteomes" id="UP001190700"/>
    </source>
</evidence>
<comment type="caution">
    <text evidence="5">The sequence shown here is derived from an EMBL/GenBank/DDBJ whole genome shotgun (WGS) entry which is preliminary data.</text>
</comment>
<dbReference type="AlphaFoldDB" id="A0AAE0G2Q0"/>
<keyword evidence="2" id="KW-0175">Coiled coil</keyword>
<feature type="region of interest" description="Disordered" evidence="3">
    <location>
        <begin position="410"/>
        <end position="436"/>
    </location>
</feature>
<keyword evidence="6" id="KW-1185">Reference proteome</keyword>
<dbReference type="SUPFAM" id="SSF47473">
    <property type="entry name" value="EF-hand"/>
    <property type="match status" value="1"/>
</dbReference>
<accession>A0AAE0G2Q0</accession>
<dbReference type="Gene3D" id="1.10.238.10">
    <property type="entry name" value="EF-hand"/>
    <property type="match status" value="1"/>
</dbReference>
<name>A0AAE0G2Q0_9CHLO</name>
<feature type="region of interest" description="Disordered" evidence="3">
    <location>
        <begin position="755"/>
        <end position="781"/>
    </location>
</feature>
<feature type="domain" description="EF-hand" evidence="4">
    <location>
        <begin position="682"/>
        <end position="717"/>
    </location>
</feature>
<evidence type="ECO:0000256" key="3">
    <source>
        <dbReference type="SAM" id="MobiDB-lite"/>
    </source>
</evidence>
<keyword evidence="1" id="KW-0106">Calcium</keyword>
<sequence>MVYIVLAGQVNVEFADTRKEDQVLGEGEHFHMSVAQRPGRVESAAAVSDVLVLLAMMQEDRADSGNGLAGDSEEARFQQARLEQQAAQKKKLAVVTAQCKTMEVQLGIQLKFTPRKAWRILHRGIQTHAMIGMPLSGMVRPLPGLVISHTEELLNTEEAVARLSHQADLRRAQLAQLRDKWARLGRALPPMDGAQTSDQHFWSLTSDHDLSKHRLREITKWLDEVEVEMLVNIRLRRSDVTRLYARLACPSEDLEQIHNSVAAMGVTASALATYNVELDRLQGNFAPRVAKVRAELMELWDELGIEEKFRRPFLEEFGLPPDDAVLDRCQQELQSLQRMKAAVERGKEGATEAVKKNQKYVQQCIQLWTRLGPEYSSGEDQAQLMHTMLLPEGDKMLQLVVAALEDKCSKKAADDERKRQEEQAAREREAQEREAMRLAEEEARRRAEEALRLAEEEKRRLAEEEEARARAEEEERRRREREEEERLRREAEMGQAAIQAEMEAKAAVMLNKCNALWVELATPLEQRIRVPAQGIDQSGLVQVEKHLQQLQSDAETLKKEVQDAQARLAKLNALVGEEEDTALPPRENFPSMVAYLDIVNGVLQTAEKRRDERQGQKARLDAKMEKIMVRGGWDDAQRANFIAEHSGLTLTDLNALQEAIASLERNHSKWTVFRELRDYLKEKRFRIVDILSASDDDDDKQISREEFRQELRQRGISHDTGSFNALCDQMGIHKTQSTSFTKFLQAYKQLEKDSMKQGIEDKKGTEENKLKRQPSVKKRGK</sequence>
<dbReference type="InterPro" id="IPR018247">
    <property type="entry name" value="EF_Hand_1_Ca_BS"/>
</dbReference>
<dbReference type="InterPro" id="IPR011992">
    <property type="entry name" value="EF-hand-dom_pair"/>
</dbReference>
<evidence type="ECO:0000256" key="2">
    <source>
        <dbReference type="SAM" id="Coils"/>
    </source>
</evidence>
<reference evidence="5 6" key="1">
    <citation type="journal article" date="2015" name="Genome Biol. Evol.">
        <title>Comparative Genomics of a Bacterivorous Green Alga Reveals Evolutionary Causalities and Consequences of Phago-Mixotrophic Mode of Nutrition.</title>
        <authorList>
            <person name="Burns J.A."/>
            <person name="Paasch A."/>
            <person name="Narechania A."/>
            <person name="Kim E."/>
        </authorList>
    </citation>
    <scope>NUCLEOTIDE SEQUENCE [LARGE SCALE GENOMIC DNA]</scope>
    <source>
        <strain evidence="5 6">PLY_AMNH</strain>
    </source>
</reference>
<protein>
    <recommendedName>
        <fullName evidence="4">EF-hand domain-containing protein</fullName>
    </recommendedName>
</protein>
<evidence type="ECO:0000313" key="5">
    <source>
        <dbReference type="EMBL" id="KAK3270478.1"/>
    </source>
</evidence>
<evidence type="ECO:0000256" key="1">
    <source>
        <dbReference type="ARBA" id="ARBA00022837"/>
    </source>
</evidence>
<dbReference type="GO" id="GO:0005509">
    <property type="term" value="F:calcium ion binding"/>
    <property type="evidence" value="ECO:0007669"/>
    <property type="project" value="InterPro"/>
</dbReference>
<proteinExistence type="predicted"/>
<feature type="compositionally biased region" description="Basic residues" evidence="3">
    <location>
        <begin position="771"/>
        <end position="781"/>
    </location>
</feature>
<dbReference type="PROSITE" id="PS50222">
    <property type="entry name" value="EF_HAND_2"/>
    <property type="match status" value="1"/>
</dbReference>
<gene>
    <name evidence="5" type="ORF">CYMTET_21127</name>
</gene>
<feature type="coiled-coil region" evidence="2">
    <location>
        <begin position="540"/>
        <end position="623"/>
    </location>
</feature>
<feature type="compositionally biased region" description="Basic and acidic residues" evidence="3">
    <location>
        <begin position="755"/>
        <end position="770"/>
    </location>
</feature>